<dbReference type="GeneID" id="37223911"/>
<evidence type="ECO:0000313" key="2">
    <source>
        <dbReference type="EMBL" id="RAL02930.1"/>
    </source>
</evidence>
<dbReference type="STRING" id="1448316.A0A395H5F8"/>
<feature type="compositionally biased region" description="Low complexity" evidence="1">
    <location>
        <begin position="36"/>
        <end position="66"/>
    </location>
</feature>
<feature type="region of interest" description="Disordered" evidence="1">
    <location>
        <begin position="33"/>
        <end position="111"/>
    </location>
</feature>
<gene>
    <name evidence="2" type="ORF">BO80DRAFT_423387</name>
</gene>
<dbReference type="RefSeq" id="XP_025577257.1">
    <property type="nucleotide sequence ID" value="XM_025719046.1"/>
</dbReference>
<reference evidence="2 3" key="1">
    <citation type="submission" date="2018-02" db="EMBL/GenBank/DDBJ databases">
        <title>The genomes of Aspergillus section Nigri reveals drivers in fungal speciation.</title>
        <authorList>
            <consortium name="DOE Joint Genome Institute"/>
            <person name="Vesth T.C."/>
            <person name="Nybo J."/>
            <person name="Theobald S."/>
            <person name="Brandl J."/>
            <person name="Frisvad J.C."/>
            <person name="Nielsen K.F."/>
            <person name="Lyhne E.K."/>
            <person name="Kogle M.E."/>
            <person name="Kuo A."/>
            <person name="Riley R."/>
            <person name="Clum A."/>
            <person name="Nolan M."/>
            <person name="Lipzen A."/>
            <person name="Salamov A."/>
            <person name="Henrissat B."/>
            <person name="Wiebenga A."/>
            <person name="De vries R.P."/>
            <person name="Grigoriev I.V."/>
            <person name="Mortensen U.H."/>
            <person name="Andersen M.R."/>
            <person name="Baker S.E."/>
        </authorList>
    </citation>
    <scope>NUCLEOTIDE SEQUENCE [LARGE SCALE GENOMIC DNA]</scope>
    <source>
        <strain evidence="2 3">CBS 121593</strain>
    </source>
</reference>
<protein>
    <submittedName>
        <fullName evidence="2">Uncharacterized protein</fullName>
    </submittedName>
</protein>
<evidence type="ECO:0000313" key="3">
    <source>
        <dbReference type="Proteomes" id="UP000249402"/>
    </source>
</evidence>
<dbReference type="Proteomes" id="UP000249402">
    <property type="component" value="Unassembled WGS sequence"/>
</dbReference>
<dbReference type="AlphaFoldDB" id="A0A395H5F8"/>
<accession>A0A395H5F8</accession>
<organism evidence="2 3">
    <name type="scientific">Aspergillus ibericus CBS 121593</name>
    <dbReference type="NCBI Taxonomy" id="1448316"/>
    <lineage>
        <taxon>Eukaryota</taxon>
        <taxon>Fungi</taxon>
        <taxon>Dikarya</taxon>
        <taxon>Ascomycota</taxon>
        <taxon>Pezizomycotina</taxon>
        <taxon>Eurotiomycetes</taxon>
        <taxon>Eurotiomycetidae</taxon>
        <taxon>Eurotiales</taxon>
        <taxon>Aspergillaceae</taxon>
        <taxon>Aspergillus</taxon>
        <taxon>Aspergillus subgen. Circumdati</taxon>
    </lineage>
</organism>
<dbReference type="EMBL" id="KZ824429">
    <property type="protein sequence ID" value="RAL02930.1"/>
    <property type="molecule type" value="Genomic_DNA"/>
</dbReference>
<evidence type="ECO:0000256" key="1">
    <source>
        <dbReference type="SAM" id="MobiDB-lite"/>
    </source>
</evidence>
<sequence>MACLNNRLSYATWRLKVFHQLFRPNGVHPAAYRTFSTSSDGSPTPTPDEPSTSTSTPSDAQEPAQKQEQEEEAVENESSFRPSELLPQSPLITNPRPGHDKLHRRKRRPDYTETDIHLNPWAQALASPLRACKLTGERMPRALLTEWGCLQRPDAPEKLWLLPTGLFDDKLQASASSSPLEYEQENQSVPRDHRLRLLSLRMVDRLPLLRTVTDTYWSMKHGRKRQPLAKLIPHRWKQPLGPMTARDEDRLLWREDMPEFTLRMMRQDVLKWLKIATDESAKWAETRKVWTEIPMRRYGRGFLARRTFGMEPFHRVECSAVLVLNRKKAKPGKYTGLYPRMPNEVYVSTERRLAPVFDLTVMLSEAELQELREYHPRFENTALLFRPDNQATVDAMLALWKLRGFIRDDPVLEPAPMAFKLKSIWRTNYLM</sequence>
<proteinExistence type="predicted"/>
<name>A0A395H5F8_9EURO</name>
<dbReference type="VEuPathDB" id="FungiDB:BO80DRAFT_423387"/>
<keyword evidence="3" id="KW-1185">Reference proteome</keyword>
<dbReference type="OrthoDB" id="3363286at2759"/>